<dbReference type="PRINTS" id="PR00038">
    <property type="entry name" value="HTHLUXR"/>
</dbReference>
<dbReference type="Gene3D" id="1.10.10.10">
    <property type="entry name" value="Winged helix-like DNA-binding domain superfamily/Winged helix DNA-binding domain"/>
    <property type="match status" value="1"/>
</dbReference>
<dbReference type="RefSeq" id="WP_340292490.1">
    <property type="nucleotide sequence ID" value="NZ_JBBJUP010000015.1"/>
</dbReference>
<dbReference type="InterPro" id="IPR000792">
    <property type="entry name" value="Tscrpt_reg_LuxR_C"/>
</dbReference>
<dbReference type="CDD" id="cd06170">
    <property type="entry name" value="LuxR_C_like"/>
    <property type="match status" value="1"/>
</dbReference>
<evidence type="ECO:0000256" key="3">
    <source>
        <dbReference type="ARBA" id="ARBA00023163"/>
    </source>
</evidence>
<name>A0ABU8TB76_9PSEU</name>
<dbReference type="Pfam" id="PF00196">
    <property type="entry name" value="GerE"/>
    <property type="match status" value="1"/>
</dbReference>
<evidence type="ECO:0000313" key="5">
    <source>
        <dbReference type="EMBL" id="MEJ8280863.1"/>
    </source>
</evidence>
<keyword evidence="6" id="KW-1185">Reference proteome</keyword>
<dbReference type="SUPFAM" id="SSF46894">
    <property type="entry name" value="C-terminal effector domain of the bipartite response regulators"/>
    <property type="match status" value="1"/>
</dbReference>
<dbReference type="SUPFAM" id="SSF55781">
    <property type="entry name" value="GAF domain-like"/>
    <property type="match status" value="1"/>
</dbReference>
<dbReference type="PROSITE" id="PS50043">
    <property type="entry name" value="HTH_LUXR_2"/>
    <property type="match status" value="1"/>
</dbReference>
<feature type="domain" description="HTH luxR-type" evidence="4">
    <location>
        <begin position="251"/>
        <end position="317"/>
    </location>
</feature>
<dbReference type="Proteomes" id="UP001364211">
    <property type="component" value="Unassembled WGS sequence"/>
</dbReference>
<proteinExistence type="predicted"/>
<reference evidence="5 6" key="1">
    <citation type="submission" date="2024-03" db="EMBL/GenBank/DDBJ databases">
        <title>Draft genome sequence of Pseudonocardia sp. DW16-2.</title>
        <authorList>
            <person name="Duangmal K."/>
        </authorList>
    </citation>
    <scope>NUCLEOTIDE SEQUENCE [LARGE SCALE GENOMIC DNA]</scope>
    <source>
        <strain evidence="5 6">DW16-2</strain>
    </source>
</reference>
<gene>
    <name evidence="5" type="ORF">WJX68_18115</name>
</gene>
<dbReference type="InterPro" id="IPR003018">
    <property type="entry name" value="GAF"/>
</dbReference>
<evidence type="ECO:0000313" key="6">
    <source>
        <dbReference type="Proteomes" id="UP001364211"/>
    </source>
</evidence>
<evidence type="ECO:0000259" key="4">
    <source>
        <dbReference type="PROSITE" id="PS50043"/>
    </source>
</evidence>
<sequence length="324" mass="33791">MPVEPPDHVAVRRRAAAALARTVPADLAVWAVLDPATLLWSDCVLVGGERDVALENAVFDNEYRVPDVLKLTDVAATGRAAGLRSATAGDPASSARYREVLAPRGFTDELRVPLHDGRTTWGAAVLLRAGGVFTGDDLAAASAVARPVGEALRDALVRTGRDLVGGAPAGTVLTTVDGRVLDLSDDARALLGPAAVPQVVQAVAARHAAGGPAEGTLPLTDGRWLSLRASPLGGALAVVVEEVRPHQVADLVVRSRGLTPREREVLAALARGASNRRIARECGMSEYTVLDHVKKLFAKFGVSGRGELTAALFFDHYAGSHPGG</sequence>
<protein>
    <submittedName>
        <fullName evidence="5">LuxR C-terminal-related transcriptional regulator</fullName>
    </submittedName>
</protein>
<dbReference type="PANTHER" id="PTHR44688:SF16">
    <property type="entry name" value="DNA-BINDING TRANSCRIPTIONAL ACTIVATOR DEVR_DOSR"/>
    <property type="match status" value="1"/>
</dbReference>
<dbReference type="SMART" id="SM00421">
    <property type="entry name" value="HTH_LUXR"/>
    <property type="match status" value="1"/>
</dbReference>
<dbReference type="Pfam" id="PF01590">
    <property type="entry name" value="GAF"/>
    <property type="match status" value="1"/>
</dbReference>
<dbReference type="InterPro" id="IPR016032">
    <property type="entry name" value="Sig_transdc_resp-reg_C-effctor"/>
</dbReference>
<keyword evidence="1" id="KW-0805">Transcription regulation</keyword>
<dbReference type="PANTHER" id="PTHR44688">
    <property type="entry name" value="DNA-BINDING TRANSCRIPTIONAL ACTIVATOR DEVR_DOSR"/>
    <property type="match status" value="1"/>
</dbReference>
<evidence type="ECO:0000256" key="1">
    <source>
        <dbReference type="ARBA" id="ARBA00023015"/>
    </source>
</evidence>
<evidence type="ECO:0000256" key="2">
    <source>
        <dbReference type="ARBA" id="ARBA00023125"/>
    </source>
</evidence>
<dbReference type="EMBL" id="JBBJUP010000015">
    <property type="protein sequence ID" value="MEJ8280863.1"/>
    <property type="molecule type" value="Genomic_DNA"/>
</dbReference>
<dbReference type="InterPro" id="IPR036388">
    <property type="entry name" value="WH-like_DNA-bd_sf"/>
</dbReference>
<comment type="caution">
    <text evidence="5">The sequence shown here is derived from an EMBL/GenBank/DDBJ whole genome shotgun (WGS) entry which is preliminary data.</text>
</comment>
<accession>A0ABU8TB76</accession>
<organism evidence="5 6">
    <name type="scientific">Pseudonocardia spirodelae</name>
    <dbReference type="NCBI Taxonomy" id="3133431"/>
    <lineage>
        <taxon>Bacteria</taxon>
        <taxon>Bacillati</taxon>
        <taxon>Actinomycetota</taxon>
        <taxon>Actinomycetes</taxon>
        <taxon>Pseudonocardiales</taxon>
        <taxon>Pseudonocardiaceae</taxon>
        <taxon>Pseudonocardia</taxon>
    </lineage>
</organism>
<keyword evidence="3" id="KW-0804">Transcription</keyword>
<keyword evidence="2" id="KW-0238">DNA-binding</keyword>